<evidence type="ECO:0000313" key="20">
    <source>
        <dbReference type="EMBL" id="KAF7496217.1"/>
    </source>
</evidence>
<keyword evidence="9 16" id="KW-0106">Calcium</keyword>
<feature type="compositionally biased region" description="Basic and acidic residues" evidence="18">
    <location>
        <begin position="2003"/>
        <end position="2012"/>
    </location>
</feature>
<feature type="region of interest" description="Disordered" evidence="18">
    <location>
        <begin position="2071"/>
        <end position="2093"/>
    </location>
</feature>
<feature type="region of interest" description="Disordered" evidence="18">
    <location>
        <begin position="2158"/>
        <end position="2177"/>
    </location>
</feature>
<feature type="coiled-coil region" evidence="17">
    <location>
        <begin position="3170"/>
        <end position="3218"/>
    </location>
</feature>
<dbReference type="SMART" id="SM00472">
    <property type="entry name" value="MIR"/>
    <property type="match status" value="4"/>
</dbReference>
<evidence type="ECO:0000256" key="7">
    <source>
        <dbReference type="ARBA" id="ARBA00022737"/>
    </source>
</evidence>
<feature type="region of interest" description="Disordered" evidence="18">
    <location>
        <begin position="1096"/>
        <end position="1115"/>
    </location>
</feature>
<reference evidence="20" key="2">
    <citation type="submission" date="2020-01" db="EMBL/GenBank/DDBJ databases">
        <authorList>
            <person name="Korhonen P.K.K."/>
            <person name="Guangxu M.G."/>
            <person name="Wang T.W."/>
            <person name="Stroehlein A.J.S."/>
            <person name="Young N.D."/>
            <person name="Ang C.-S.A."/>
            <person name="Fernando D.W.F."/>
            <person name="Lu H.L."/>
            <person name="Taylor S.T."/>
            <person name="Ehtesham M.E.M."/>
            <person name="Najaraj S.H.N."/>
            <person name="Harsha G.H.G."/>
            <person name="Madugundu A.M."/>
            <person name="Renuse S.R."/>
            <person name="Holt D.H."/>
            <person name="Pandey A.P."/>
            <person name="Papenfuss A.P."/>
            <person name="Gasser R.B.G."/>
            <person name="Fischer K.F."/>
        </authorList>
    </citation>
    <scope>NUCLEOTIDE SEQUENCE</scope>
    <source>
        <strain evidence="20">SSS_KF_BRIS2020</strain>
    </source>
</reference>
<gene>
    <name evidence="20" type="ORF">SSS_3032</name>
</gene>
<feature type="compositionally biased region" description="Basic residues" evidence="18">
    <location>
        <begin position="1799"/>
        <end position="1809"/>
    </location>
</feature>
<dbReference type="Gene3D" id="1.25.10.30">
    <property type="entry name" value="IP3 receptor type 1 binding core, RIH domain"/>
    <property type="match status" value="1"/>
</dbReference>
<keyword evidence="3 16" id="KW-0813">Transport</keyword>
<evidence type="ECO:0000256" key="2">
    <source>
        <dbReference type="ARBA" id="ARBA00009453"/>
    </source>
</evidence>
<dbReference type="PRINTS" id="PR00779">
    <property type="entry name" value="INSP3RECEPTR"/>
</dbReference>
<dbReference type="FunFam" id="1.25.10.30:FF:000001">
    <property type="entry name" value="Inositol 1,4,5-trisphosphate receptor, type 2"/>
    <property type="match status" value="1"/>
</dbReference>
<keyword evidence="8 16" id="KW-0256">Endoplasmic reticulum</keyword>
<keyword evidence="5 16" id="KW-0107">Calcium channel</keyword>
<keyword evidence="4 16" id="KW-0109">Calcium transport</keyword>
<evidence type="ECO:0000259" key="19">
    <source>
        <dbReference type="PROSITE" id="PS50919"/>
    </source>
</evidence>
<evidence type="ECO:0000256" key="18">
    <source>
        <dbReference type="SAM" id="MobiDB-lite"/>
    </source>
</evidence>
<dbReference type="InterPro" id="IPR035910">
    <property type="entry name" value="RyR/IP3R_RIH_dom_sf"/>
</dbReference>
<evidence type="ECO:0000256" key="1">
    <source>
        <dbReference type="ARBA" id="ARBA00004477"/>
    </source>
</evidence>
<keyword evidence="10 16" id="KW-1133">Transmembrane helix</keyword>
<feature type="transmembrane region" description="Helical" evidence="16">
    <location>
        <begin position="3056"/>
        <end position="3079"/>
    </location>
</feature>
<dbReference type="SUPFAM" id="SSF100909">
    <property type="entry name" value="IP3 receptor type 1 binding core, domain 2"/>
    <property type="match status" value="2"/>
</dbReference>
<dbReference type="EMBL" id="WVUK01000017">
    <property type="protein sequence ID" value="KAF7496217.1"/>
    <property type="molecule type" value="Genomic_DNA"/>
</dbReference>
<feature type="transmembrane region" description="Helical" evidence="16">
    <location>
        <begin position="2877"/>
        <end position="2899"/>
    </location>
</feature>
<feature type="region of interest" description="Disordered" evidence="18">
    <location>
        <begin position="1982"/>
        <end position="2015"/>
    </location>
</feature>
<evidence type="ECO:0000256" key="10">
    <source>
        <dbReference type="ARBA" id="ARBA00022989"/>
    </source>
</evidence>
<evidence type="ECO:0000313" key="21">
    <source>
        <dbReference type="EnsemblMetazoa" id="KAF7496217.1"/>
    </source>
</evidence>
<dbReference type="GO" id="GO:0051209">
    <property type="term" value="P:release of sequestered calcium ion into cytosol"/>
    <property type="evidence" value="ECO:0007669"/>
    <property type="project" value="UniProtKB-UniRule"/>
</dbReference>
<dbReference type="InterPro" id="IPR005821">
    <property type="entry name" value="Ion_trans_dom"/>
</dbReference>
<dbReference type="Gene3D" id="1.10.287.70">
    <property type="match status" value="1"/>
</dbReference>
<feature type="domain" description="MIR" evidence="19">
    <location>
        <begin position="228"/>
        <end position="284"/>
    </location>
</feature>
<dbReference type="EnsemblMetazoa" id="SSS_3032s_mrna">
    <property type="protein sequence ID" value="KAF7496217.1"/>
    <property type="gene ID" value="SSS_3032"/>
</dbReference>
<dbReference type="InterPro" id="IPR014821">
    <property type="entry name" value="Ins145_P3_rcpt"/>
</dbReference>
<keyword evidence="14 16" id="KW-1071">Ligand-gated ion channel</keyword>
<feature type="compositionally biased region" description="Polar residues" evidence="18">
    <location>
        <begin position="1823"/>
        <end position="1832"/>
    </location>
</feature>
<keyword evidence="11 16" id="KW-0406">Ion transport</keyword>
<comment type="function">
    <text evidence="16">Receptor for inositol 1,4,5-trisphosphate, a second messenger that mediates the release of intracellular calcium.</text>
</comment>
<keyword evidence="22" id="KW-1185">Reference proteome</keyword>
<dbReference type="InterPro" id="IPR000493">
    <property type="entry name" value="InsP3_rcpt"/>
</dbReference>
<feature type="transmembrane region" description="Helical" evidence="16">
    <location>
        <begin position="2828"/>
        <end position="2857"/>
    </location>
</feature>
<feature type="compositionally biased region" description="Basic residues" evidence="18">
    <location>
        <begin position="1099"/>
        <end position="1110"/>
    </location>
</feature>
<dbReference type="PANTHER" id="PTHR45816:SF4">
    <property type="entry name" value="RYR_IP3R HOMOLOGY ASSOCIATED DOMAIN-CONTAINING PROTEIN"/>
    <property type="match status" value="1"/>
</dbReference>
<name>A0A834RG89_SARSC</name>
<dbReference type="GO" id="GO:0070679">
    <property type="term" value="F:inositol 1,4,5 trisphosphate binding"/>
    <property type="evidence" value="ECO:0007669"/>
    <property type="project" value="UniProtKB-UniRule"/>
</dbReference>
<keyword evidence="12 16" id="KW-0472">Membrane</keyword>
<dbReference type="SUPFAM" id="SSF82109">
    <property type="entry name" value="MIR domain"/>
    <property type="match status" value="2"/>
</dbReference>
<evidence type="ECO:0000256" key="13">
    <source>
        <dbReference type="ARBA" id="ARBA00023170"/>
    </source>
</evidence>
<evidence type="ECO:0000256" key="15">
    <source>
        <dbReference type="ARBA" id="ARBA00023303"/>
    </source>
</evidence>
<evidence type="ECO:0000313" key="22">
    <source>
        <dbReference type="Proteomes" id="UP000070412"/>
    </source>
</evidence>
<evidence type="ECO:0000256" key="6">
    <source>
        <dbReference type="ARBA" id="ARBA00022692"/>
    </source>
</evidence>
<dbReference type="InterPro" id="IPR000699">
    <property type="entry name" value="RIH_dom"/>
</dbReference>
<evidence type="ECO:0000256" key="14">
    <source>
        <dbReference type="ARBA" id="ARBA00023286"/>
    </source>
</evidence>
<dbReference type="GO" id="GO:0005789">
    <property type="term" value="C:endoplasmic reticulum membrane"/>
    <property type="evidence" value="ECO:0007669"/>
    <property type="project" value="UniProtKB-SubCell"/>
</dbReference>
<feature type="transmembrane region" description="Helical" evidence="16">
    <location>
        <begin position="2789"/>
        <end position="2808"/>
    </location>
</feature>
<dbReference type="Pfam" id="PF01365">
    <property type="entry name" value="RYDR_ITPR"/>
    <property type="match status" value="2"/>
</dbReference>
<reference evidence="21" key="3">
    <citation type="submission" date="2022-06" db="UniProtKB">
        <authorList>
            <consortium name="EnsemblMetazoa"/>
        </authorList>
    </citation>
    <scope>IDENTIFICATION</scope>
</reference>
<accession>A0A834RG89</accession>
<keyword evidence="17" id="KW-0175">Coiled coil</keyword>
<comment type="subunit">
    <text evidence="16">Homotetramer.</text>
</comment>
<dbReference type="CDD" id="cd23277">
    <property type="entry name" value="beta-trefoil_MIR_ITPR"/>
    <property type="match status" value="1"/>
</dbReference>
<keyword evidence="13 16" id="KW-0675">Receptor</keyword>
<comment type="subcellular location">
    <subcellularLocation>
        <location evidence="1 16">Endoplasmic reticulum membrane</location>
        <topology evidence="1 16">Multi-pass membrane protein</topology>
    </subcellularLocation>
</comment>
<dbReference type="InterPro" id="IPR015925">
    <property type="entry name" value="Ryanodine_IP3_receptor"/>
</dbReference>
<dbReference type="InterPro" id="IPR013662">
    <property type="entry name" value="RIH_assoc-dom"/>
</dbReference>
<keyword evidence="15 16" id="KW-0407">Ion channel</keyword>
<evidence type="ECO:0000256" key="11">
    <source>
        <dbReference type="ARBA" id="ARBA00023065"/>
    </source>
</evidence>
<reference evidence="22" key="1">
    <citation type="journal article" date="2020" name="PLoS Negl. Trop. Dis.">
        <title>High-quality nuclear genome for Sarcoptes scabiei-A critical resource for a neglected parasite.</title>
        <authorList>
            <person name="Korhonen P.K."/>
            <person name="Gasser R.B."/>
            <person name="Ma G."/>
            <person name="Wang T."/>
            <person name="Stroehlein A.J."/>
            <person name="Young N.D."/>
            <person name="Ang C.S."/>
            <person name="Fernando D.D."/>
            <person name="Lu H.C."/>
            <person name="Taylor S."/>
            <person name="Reynolds S.L."/>
            <person name="Mofiz E."/>
            <person name="Najaraj S.H."/>
            <person name="Gowda H."/>
            <person name="Madugundu A."/>
            <person name="Renuse S."/>
            <person name="Holt D."/>
            <person name="Pandey A."/>
            <person name="Papenfuss A.T."/>
            <person name="Fischer K."/>
        </authorList>
    </citation>
    <scope>NUCLEOTIDE SEQUENCE [LARGE SCALE GENOMIC DNA]</scope>
</reference>
<feature type="transmembrane region" description="Helical" evidence="16">
    <location>
        <begin position="2748"/>
        <end position="2777"/>
    </location>
</feature>
<dbReference type="PANTHER" id="PTHR45816">
    <property type="entry name" value="MIR DOMAIN-CONTAINING PROTEIN"/>
    <property type="match status" value="1"/>
</dbReference>
<dbReference type="Pfam" id="PF00520">
    <property type="entry name" value="Ion_trans"/>
    <property type="match status" value="1"/>
</dbReference>
<evidence type="ECO:0000256" key="8">
    <source>
        <dbReference type="ARBA" id="ARBA00022824"/>
    </source>
</evidence>
<sequence length="3237" mass="372329">MCENTTFLQVGDMISLYAEGSVCGFLSTLGLVDDRCVVQPDAGNPQSPPKKFRDCLFKICPMNRYSAQKQFWKAAKQSSTSDAVLLKKLHHAAELEKKQNETENRKLIGNIIQYGGVIQLLHLKSNKFLTVNKRLPALLEKNSMRVYLDSNGNEGSWFYIVPFYKLRSTGDNVVVGDKVVLRPVNAEQPLHASNYDLPDNVGCKEVNAINCDTCWKISLFLDYKENIDDVLKAGDVVRLFHAEQEKFLTMDDYKNQQYVFLRSTGRMTATAATSSKALWEVEVVQQDPCRGGAGHWNSLFRFKHLATGQYLAAEVDDDETYDLMRFKLQGNRPVYQLISVQASYDIASIFELDATTLIRSDNLVPQNSYVRMRHVCTNTWVHSTTIPIDRDEERPVMSKVGCAQIREDKEAFAIVPVSPTEVRDLDFVNDACSVLSHISTKMETNTMEQNDRKLLIQLLQDIIYFIANLENEPNRIGPFDLVPAHTNRERQKLLREQNILKQLFKILQAPLCDNGSGSLLNMDELNDSRNASYKQVFRLCYRVLRLSQHDYRKNQEYIAKWFNFMQKQIGYDVLAEDTITALLHSNRKLLEQHITANEIETFIALVRKNRESRFLDYLADLCISRKVAIPITQELICKTVLAPKNSDILIQTRLVKTSVEVELEMEKPSGKIVPIVTTEEEEEVILIWDNGKQNRSIRELSCNARKGAVEDQHILDYYRHQLNLFSNMCLDRQYLAIDNLSPHLDIELIQKCMSDEALPYDLRASFCRLLLHMHVDRDPQEQITPVKYARLWSYIPKNLSIQDYDRNKQETDVATKESMKQKLNSTMNFVEDYLCNVVSQSFKNSEQNKLTHEVVKLARVLIYFGFYNFSDLLRLTKILLKILDCTSSTDSVIESNHLDLNKLIIGNDPKKLNNDFGDDQRCSLNDSNENHKFQQTDQLKWTLKKRISSLIQRQQDINGFTITDEQMIKRLNSMLENDECLPSCFRITSLISVESDNENQNNLNHYSSVSNWMNYYSSMDTIGKQQDDASDQTKLLMMDTLVMDTKLKIIEILQFILNVRMDYRITGLLSIFKNEIDQAQTQNFDRNDLVGTAYDSDHHHHNHLHNHHRDKQSDCQNVERDERLNRSKNDPILNQPNGIDGKCLKIVAINDRSLNLEQIGREAEKIFSDEIDLDGVGGCTFLRVLVHLTMHEYPPLVSGALHLLFRHFSQRQEVIQSFRQVQLLVSTNDVDNYKQIKSDLDQFRLIVEKSELWVYKSPKITDENEIVLPSIVLNDINDGVMNSETNFNRSRRSSRGQLLDVNATPSANSPVLKLSHSSNHLQAPQSSGNLTSISLPVSPMMYRSNSTEHLHRNEYTFASSLSALLNQQQELQQQVNESGQHTCINYETIKKILYRLTKLCVQESSSLNQSLKARKHEQRLLRNMGAHLVVLELLRIPYDKKDIRMDEVMKMAHEFLQHFCLSNHQNQSILEKHLDLFMNPGILEAKTMCAIYKDNISLCNDINERVVQHFVHCIETSGRHVQYLKFLRTIVKAEGQVVRKCQNFVMQELINAGDDVLIFYNDRSSFQVLVEMMRSERHQLDEVGPLHYHVNLVKLLASCTEGKNAFTEVKCHSLLSLDDILVVVQHEDCIPCVKEAYIDFLAHCFIDTEMEMKEIYTSNHIWTLLENFLIDIGTVCNSIHDQAHTDLALNNYITNSIVNLISLFFESPYSDQSAIVQTHQPVFVKTLQSIFRLSTCTWLTLPQRINVENCLRNLVNISKNRGIAIPNELENQVLNMFQKQISLSKNSRVWLSGSASYNQHHHHHHRQPSLHRSSQTDHLKKINASNGSSQPISGEHKDCLNCNTVLSLSSNKIRNDRILDQSIIDAFQDIVTLLEDQLKPLVLAELSVLVDIFYKPETLFPNGSNAKKICSNGGFIFKLIKHTERLMEENDEKLCIKILQTLKEMMQIDSNFDTNSEELRRNLLNRFLMQNATAKMKIRNVLPHQSSTTSSTSSTSSSIIFDPKLDGYQKEPDESESLLIDSNHNHIDRLDDILYDDSSLTSSFSVSSKSNSRTKSVDKLINQAEIDGKNSFLSSPSVSKQKQKKNQSESSNDSLLSTIIASMFRIESDNDTMEMPTTISKANKIDEQLCRRSSLTNDVSMLNLNLQQIFHRRHSEFSSNNHHHHHHHHHQHHHFTGSYGPGSIMLDRAEMTLHEVQCHLDREGASNLVVELIMSNPSYSIFVESVELGIALLEGGNTVIQKSIYQKLTQQNNSEKFFKVFYDKIKFAQQEIKSTINVNGNDFGRNFFQSSNHHHHHQSNDYSTPIIAKQIEDYGNGFANLNDFDDSCIFYNENMKRNSFTKSPSITSSDHPSTTPSISRSKRSTLVTNLPSEISVMRQILRFLQLLCENHNLQLQNFLRNQHRKSNYNLVSETLIFLDRICGSTTGGLGLLGLYINESNVALVNQTLETLTEYCQGPCHENQNCIAMHESNGIDIIIALLLNDINPLGKKRMDLVLELKNNASKLLLAIMESRADSENAERILFNMNPKQLLDVACNAFHQKVDLFYSQSSQSWLASSTKNNSIEKKSLPFKEQLVNPKEVGHNIYILCHQLAQHNEELADILKNPYRGPQHPFVNLKIKNALNYYQTHTAQIEIVRIDRTMEQIVFPVPQICEFITNESKMKIFYTSERDEQGSKVFDFFERTDDLFNEMRWQKRLREQPLLYWVSRHMTLWNSFAFNLAVVINLIVAFMYPFPNRIEINQKFSSFLWALLFVSISGVFSFPGKFCFYTMISLSILRMIYSFGIQPALYSLGCLNVTIKTIHLISIMGNRGTFNKKFNEIVRDKEFLYHIIYLAFCVVGLLGHPLFYSVLLLNVIYQEETLRNVIRSVTRNGRSIILTAILALILVYLFSIIGYLFFRDDFLLEVENNKQQTSASVTIEALKFENSMENLSNATNCSHQIDGVTLNLYKLDDRSNKLFQTNRTNSKQFCSYRSKSNNQNNGSNDQMIIESNRNLSNLSSEIETIENDELPKERACDSLLMCIITTMNHGLRNGGGIGDVLRSPSSTESLFVARVIYDLLFFFIVIIIILNLIFGVIIDTFADLRSEKQQKEEILRNTCFICGLERSAFDNKSVSFEEHIYYEHNMWHYLYFIVLVRVKDPTEFTGPESYVASMIKERNLDWFPRLRAMSLAANDSENEQNEIRSLQTQLEFTQKQMAVLSRQLNELNEQMLEHRKQQHRKGLLGNNIASTMAATV</sequence>
<feature type="compositionally biased region" description="Low complexity" evidence="18">
    <location>
        <begin position="1986"/>
        <end position="1998"/>
    </location>
</feature>
<evidence type="ECO:0000256" key="17">
    <source>
        <dbReference type="SAM" id="Coils"/>
    </source>
</evidence>
<dbReference type="OrthoDB" id="6416577at2759"/>
<dbReference type="FunFam" id="2.80.10.50:FF:000005">
    <property type="entry name" value="Inositol 1,4,5-trisphosphate receptor type 2"/>
    <property type="match status" value="1"/>
</dbReference>
<keyword evidence="7" id="KW-0677">Repeat</keyword>
<feature type="region of interest" description="Disordered" evidence="18">
    <location>
        <begin position="2341"/>
        <end position="2362"/>
    </location>
</feature>
<dbReference type="Proteomes" id="UP000070412">
    <property type="component" value="Unassembled WGS sequence"/>
</dbReference>
<feature type="compositionally biased region" description="Basic residues" evidence="18">
    <location>
        <begin position="2161"/>
        <end position="2175"/>
    </location>
</feature>
<evidence type="ECO:0000256" key="12">
    <source>
        <dbReference type="ARBA" id="ARBA00023136"/>
    </source>
</evidence>
<dbReference type="InterPro" id="IPR036300">
    <property type="entry name" value="MIR_dom_sf"/>
</dbReference>
<organism evidence="20">
    <name type="scientific">Sarcoptes scabiei</name>
    <name type="common">Itch mite</name>
    <name type="synonym">Acarus scabiei</name>
    <dbReference type="NCBI Taxonomy" id="52283"/>
    <lineage>
        <taxon>Eukaryota</taxon>
        <taxon>Metazoa</taxon>
        <taxon>Ecdysozoa</taxon>
        <taxon>Arthropoda</taxon>
        <taxon>Chelicerata</taxon>
        <taxon>Arachnida</taxon>
        <taxon>Acari</taxon>
        <taxon>Acariformes</taxon>
        <taxon>Sarcoptiformes</taxon>
        <taxon>Astigmata</taxon>
        <taxon>Psoroptidia</taxon>
        <taxon>Sarcoptoidea</taxon>
        <taxon>Sarcoptidae</taxon>
        <taxon>Sarcoptinae</taxon>
        <taxon>Sarcoptes</taxon>
    </lineage>
</organism>
<evidence type="ECO:0000256" key="5">
    <source>
        <dbReference type="ARBA" id="ARBA00022673"/>
    </source>
</evidence>
<dbReference type="FunFam" id="2.80.10.50:FF:000002">
    <property type="entry name" value="Inositol 1,4,5-trisphosphate receptor type 2"/>
    <property type="match status" value="1"/>
</dbReference>
<dbReference type="GO" id="GO:0005220">
    <property type="term" value="F:inositol 1,4,5-trisphosphate-gated calcium channel activity"/>
    <property type="evidence" value="ECO:0007669"/>
    <property type="project" value="UniProtKB-UniRule"/>
</dbReference>
<dbReference type="Pfam" id="PF08454">
    <property type="entry name" value="RIH_assoc"/>
    <property type="match status" value="1"/>
</dbReference>
<feature type="region of interest" description="Disordered" evidence="18">
    <location>
        <begin position="1799"/>
        <end position="1832"/>
    </location>
</feature>
<dbReference type="InterPro" id="IPR016093">
    <property type="entry name" value="MIR_motif"/>
</dbReference>
<dbReference type="Gene3D" id="2.80.10.50">
    <property type="match status" value="2"/>
</dbReference>
<proteinExistence type="inferred from homology"/>
<dbReference type="Pfam" id="PF08709">
    <property type="entry name" value="Ins145_P3_rec"/>
    <property type="match status" value="1"/>
</dbReference>
<feature type="domain" description="MIR" evidence="19">
    <location>
        <begin position="109"/>
        <end position="163"/>
    </location>
</feature>
<comment type="similarity">
    <text evidence="2 16">Belongs to the InsP3 receptor family.</text>
</comment>
<evidence type="ECO:0000256" key="9">
    <source>
        <dbReference type="ARBA" id="ARBA00022837"/>
    </source>
</evidence>
<evidence type="ECO:0000256" key="16">
    <source>
        <dbReference type="RuleBase" id="RU368044"/>
    </source>
</evidence>
<protein>
    <recommendedName>
        <fullName evidence="16">Inositol 1,4,5-trisphosphate receptor</fullName>
    </recommendedName>
</protein>
<evidence type="ECO:0000256" key="4">
    <source>
        <dbReference type="ARBA" id="ARBA00022568"/>
    </source>
</evidence>
<dbReference type="Pfam" id="PF02815">
    <property type="entry name" value="MIR"/>
    <property type="match status" value="1"/>
</dbReference>
<dbReference type="PROSITE" id="PS50919">
    <property type="entry name" value="MIR"/>
    <property type="match status" value="2"/>
</dbReference>
<evidence type="ECO:0000256" key="3">
    <source>
        <dbReference type="ARBA" id="ARBA00022448"/>
    </source>
</evidence>
<feature type="transmembrane region" description="Helical" evidence="16">
    <location>
        <begin position="2717"/>
        <end position="2736"/>
    </location>
</feature>
<comment type="domain">
    <text evidence="16">The receptor contains a calcium channel in its C-terminal extremity. Its large N-terminal cytoplasmic region has the ligand-binding site in the N-terminus and modulatory sites in the middle portion immediately upstream of the channel region.</text>
</comment>
<keyword evidence="6 16" id="KW-0812">Transmembrane</keyword>